<dbReference type="OrthoDB" id="386822at2759"/>
<dbReference type="EMBL" id="KQ235646">
    <property type="protein sequence ID" value="KMZ96169.1"/>
    <property type="molecule type" value="Genomic_DNA"/>
</dbReference>
<evidence type="ECO:0000313" key="2">
    <source>
        <dbReference type="Proteomes" id="UP000053239"/>
    </source>
</evidence>
<organism evidence="1 2">
    <name type="scientific">Plasmodium vivax North Korean</name>
    <dbReference type="NCBI Taxonomy" id="1035514"/>
    <lineage>
        <taxon>Eukaryota</taxon>
        <taxon>Sar</taxon>
        <taxon>Alveolata</taxon>
        <taxon>Apicomplexa</taxon>
        <taxon>Aconoidasida</taxon>
        <taxon>Haemosporida</taxon>
        <taxon>Plasmodiidae</taxon>
        <taxon>Plasmodium</taxon>
        <taxon>Plasmodium (Plasmodium)</taxon>
    </lineage>
</organism>
<dbReference type="AlphaFoldDB" id="A0A0J9TLI0"/>
<accession>A0A0J9TLI0</accession>
<dbReference type="Pfam" id="PF05795">
    <property type="entry name" value="Plasmodium_Vir"/>
    <property type="match status" value="1"/>
</dbReference>
<gene>
    <name evidence="1" type="ORF">PVNG_06154</name>
</gene>
<proteinExistence type="predicted"/>
<reference evidence="1 2" key="1">
    <citation type="submission" date="2011-09" db="EMBL/GenBank/DDBJ databases">
        <title>The Genome Sequence of Plasmodium vivax North Korean.</title>
        <authorList>
            <consortium name="The Broad Institute Genome Sequencing Platform"/>
            <consortium name="The Broad Institute Genome Sequencing Center for Infectious Disease"/>
            <person name="Neafsey D."/>
            <person name="Carlton J."/>
            <person name="Barnwell J."/>
            <person name="Collins W."/>
            <person name="Escalante A."/>
            <person name="Mullikin J."/>
            <person name="Saul A."/>
            <person name="Guigo R."/>
            <person name="Camara F."/>
            <person name="Young S.K."/>
            <person name="Zeng Q."/>
            <person name="Gargeya S."/>
            <person name="Fitzgerald M."/>
            <person name="Haas B."/>
            <person name="Abouelleil A."/>
            <person name="Alvarado L."/>
            <person name="Arachchi H.M."/>
            <person name="Berlin A."/>
            <person name="Brown A."/>
            <person name="Chapman S.B."/>
            <person name="Chen Z."/>
            <person name="Dunbar C."/>
            <person name="Freedman E."/>
            <person name="Gearin G."/>
            <person name="Gellesch M."/>
            <person name="Goldberg J."/>
            <person name="Griggs A."/>
            <person name="Gujja S."/>
            <person name="Heiman D."/>
            <person name="Howarth C."/>
            <person name="Larson L."/>
            <person name="Lui A."/>
            <person name="MacDonald P.J.P."/>
            <person name="Montmayeur A."/>
            <person name="Murphy C."/>
            <person name="Neiman D."/>
            <person name="Pearson M."/>
            <person name="Priest M."/>
            <person name="Roberts A."/>
            <person name="Saif S."/>
            <person name="Shea T."/>
            <person name="Shenoy N."/>
            <person name="Sisk P."/>
            <person name="Stolte C."/>
            <person name="Sykes S."/>
            <person name="Wortman J."/>
            <person name="Nusbaum C."/>
            <person name="Birren B."/>
        </authorList>
    </citation>
    <scope>NUCLEOTIDE SEQUENCE [LARGE SCALE GENOMIC DNA]</scope>
    <source>
        <strain evidence="1 2">North Korean</strain>
    </source>
</reference>
<dbReference type="InterPro" id="IPR008780">
    <property type="entry name" value="Plasmodium_Vir"/>
</dbReference>
<name>A0A0J9TLI0_PLAVI</name>
<evidence type="ECO:0000313" key="1">
    <source>
        <dbReference type="EMBL" id="KMZ96169.1"/>
    </source>
</evidence>
<protein>
    <submittedName>
        <fullName evidence="1">Uncharacterized protein</fullName>
    </submittedName>
</protein>
<dbReference type="Proteomes" id="UP000053239">
    <property type="component" value="Unassembled WGS sequence"/>
</dbReference>
<sequence length="333" mass="38386">MLELLKDDFFVKLDEYAFLWNLPLSHHYSSFNLRYGIETSYEGTCSTLSTGSPNNKCDLRYFCKNVERLLSELKKKHGNPYKQSFSKACEYLSYWIYDKIPKNCEKFDDFYTLLDKVKLDFIPTGESCNITKFEISKENLLAVKTLFFHSEALSYIQNEYTGINNSEKHEYNKYLSEAYNVYKIIMCNNDFQAKEKYNSELTKFRTNFNDAIDFLKAKDISISQKRIPLDDKLICQLESPPNKRGVGEDGSQMSHLEESVASIGTSIMGTDINGDSSLPDTPSKAGTVGATLAGSSLFLLMMYKVKKQIFNKYYVFMLILILSYHEMVLIQNN</sequence>